<feature type="region of interest" description="Disordered" evidence="1">
    <location>
        <begin position="1"/>
        <end position="90"/>
    </location>
</feature>
<name>A0A8J3A6A2_9PROT</name>
<evidence type="ECO:0000313" key="6">
    <source>
        <dbReference type="Proteomes" id="UP000818603"/>
    </source>
</evidence>
<keyword evidence="2" id="KW-0472">Membrane</keyword>
<evidence type="ECO:0000256" key="2">
    <source>
        <dbReference type="SAM" id="Phobius"/>
    </source>
</evidence>
<accession>A0A8J3A6A2</accession>
<evidence type="ECO:0000313" key="3">
    <source>
        <dbReference type="EMBL" id="GGI02058.1"/>
    </source>
</evidence>
<feature type="transmembrane region" description="Helical" evidence="2">
    <location>
        <begin position="143"/>
        <end position="163"/>
    </location>
</feature>
<feature type="compositionally biased region" description="Basic and acidic residues" evidence="1">
    <location>
        <begin position="1"/>
        <end position="13"/>
    </location>
</feature>
<protein>
    <submittedName>
        <fullName evidence="3">Uncharacterized protein</fullName>
    </submittedName>
</protein>
<reference evidence="3" key="3">
    <citation type="submission" date="2020-09" db="EMBL/GenBank/DDBJ databases">
        <authorList>
            <person name="Sun Q."/>
            <person name="Zhou Y."/>
        </authorList>
    </citation>
    <scope>NUCLEOTIDE SEQUENCE</scope>
    <source>
        <strain evidence="3">CGMCC 1.14984</strain>
    </source>
</reference>
<reference evidence="3" key="1">
    <citation type="journal article" date="2014" name="Int. J. Syst. Evol. Microbiol.">
        <title>Complete genome sequence of Corynebacterium casei LMG S-19264T (=DSM 44701T), isolated from a smear-ripened cheese.</title>
        <authorList>
            <consortium name="US DOE Joint Genome Institute (JGI-PGF)"/>
            <person name="Walter F."/>
            <person name="Albersmeier A."/>
            <person name="Kalinowski J."/>
            <person name="Ruckert C."/>
        </authorList>
    </citation>
    <scope>NUCLEOTIDE SEQUENCE</scope>
    <source>
        <strain evidence="3">CGMCC 1.14984</strain>
    </source>
</reference>
<keyword evidence="2" id="KW-1133">Transmembrane helix</keyword>
<keyword evidence="2" id="KW-0812">Transmembrane</keyword>
<dbReference type="Proteomes" id="UP000621856">
    <property type="component" value="Unassembled WGS sequence"/>
</dbReference>
<feature type="transmembrane region" description="Helical" evidence="2">
    <location>
        <begin position="175"/>
        <end position="198"/>
    </location>
</feature>
<feature type="compositionally biased region" description="Basic and acidic residues" evidence="1">
    <location>
        <begin position="73"/>
        <end position="86"/>
    </location>
</feature>
<reference evidence="4 6" key="2">
    <citation type="submission" date="2020-02" db="EMBL/GenBank/DDBJ databases">
        <title>Genome sequence of Parvularcula flava strain NH6-79.</title>
        <authorList>
            <person name="Abdul Karim M.H."/>
            <person name="Lam M.Q."/>
            <person name="Chen S.J."/>
            <person name="Yahya A."/>
            <person name="Shahir S."/>
            <person name="Shamsir M.S."/>
            <person name="Chong C.S."/>
        </authorList>
    </citation>
    <scope>NUCLEOTIDE SEQUENCE [LARGE SCALE GENOMIC DNA]</scope>
    <source>
        <strain evidence="4 6">NH6-79</strain>
    </source>
</reference>
<gene>
    <name evidence="4" type="ORF">FF098_015915</name>
    <name evidence="3" type="ORF">GCM10011355_34170</name>
</gene>
<feature type="compositionally biased region" description="Basic and acidic residues" evidence="1">
    <location>
        <begin position="34"/>
        <end position="65"/>
    </location>
</feature>
<dbReference type="EMBL" id="BMGZ01000005">
    <property type="protein sequence ID" value="GGI02058.1"/>
    <property type="molecule type" value="Genomic_DNA"/>
</dbReference>
<proteinExistence type="predicted"/>
<dbReference type="AlphaFoldDB" id="A0A8J3A6A2"/>
<dbReference type="RefSeq" id="WP_155142412.1">
    <property type="nucleotide sequence ID" value="NZ_BMGZ01000005.1"/>
</dbReference>
<evidence type="ECO:0000256" key="1">
    <source>
        <dbReference type="SAM" id="MobiDB-lite"/>
    </source>
</evidence>
<keyword evidence="6" id="KW-1185">Reference proteome</keyword>
<dbReference type="EMBL" id="VCJR02000005">
    <property type="protein sequence ID" value="NHK29402.1"/>
    <property type="molecule type" value="Genomic_DNA"/>
</dbReference>
<comment type="caution">
    <text evidence="3">The sequence shown here is derived from an EMBL/GenBank/DDBJ whole genome shotgun (WGS) entry which is preliminary data.</text>
</comment>
<sequence>MTKQKYGADHDPNFTRQLRNHSQGEDAINNHFGNKWDARHGDDLTRAEEETKQADADLRETERQLARAQKTLEGTDRYTRKGHSPEVADGSDTDTAFKNWSIFDRIIVLVALVASIILLALGSTNVATVILASGIPVFVDQPILAWLLAGLVPAAAIALKSAYHLFDLDGSRRVFSLATFGIAGVMVLIWIVLFSLSFEGATPDIDYSNFAADNGTHDNGITALRNIVQILAEVLIGAALFLVIDKIIASYRSNYRTPKEEYLEAEQAVVLWEARLSAARSVANGKKGEFSRLKASRAEYVGEALADWLSQQSSKRS</sequence>
<feature type="transmembrane region" description="Helical" evidence="2">
    <location>
        <begin position="106"/>
        <end position="131"/>
    </location>
</feature>
<feature type="transmembrane region" description="Helical" evidence="2">
    <location>
        <begin position="227"/>
        <end position="249"/>
    </location>
</feature>
<evidence type="ECO:0000313" key="4">
    <source>
        <dbReference type="EMBL" id="NHK29402.1"/>
    </source>
</evidence>
<evidence type="ECO:0000313" key="5">
    <source>
        <dbReference type="Proteomes" id="UP000621856"/>
    </source>
</evidence>
<dbReference type="Proteomes" id="UP000818603">
    <property type="component" value="Unassembled WGS sequence"/>
</dbReference>
<organism evidence="3 5">
    <name type="scientific">Aquisalinus luteolus</name>
    <dbReference type="NCBI Taxonomy" id="1566827"/>
    <lineage>
        <taxon>Bacteria</taxon>
        <taxon>Pseudomonadati</taxon>
        <taxon>Pseudomonadota</taxon>
        <taxon>Alphaproteobacteria</taxon>
        <taxon>Parvularculales</taxon>
        <taxon>Parvularculaceae</taxon>
        <taxon>Aquisalinus</taxon>
    </lineage>
</organism>